<dbReference type="AlphaFoldDB" id="W4LJP7"/>
<gene>
    <name evidence="2" type="ORF">ETSY2_44390</name>
</gene>
<evidence type="ECO:0000259" key="1">
    <source>
        <dbReference type="Pfam" id="PF01425"/>
    </source>
</evidence>
<dbReference type="HOGENOM" id="CLU_1291341_0_0_7"/>
<feature type="domain" description="Amidase" evidence="1">
    <location>
        <begin position="3"/>
        <end position="189"/>
    </location>
</feature>
<feature type="non-terminal residue" evidence="2">
    <location>
        <position position="1"/>
    </location>
</feature>
<name>W4LJP7_9BACT</name>
<sequence length="214" mass="23373">GLGIPTHFFPDAIDPEVRQAFKAAVGVLAALGASVRDVSTPDLESAWDTAQTIMNCEANVWHEPYLRNQGDDYAPQVRKFLERGRSTLATDYIKAQQTKMQLRQDMLAACADIDVLLTPGALTPPQPLGVRSVMIENREISLLRAIVSATSPFNLTGQPALTIPCGRNLAGLPIALQIVGKPFDEATVLRIGHAYEIHTAWHSQFPEIETDETS</sequence>
<dbReference type="InterPro" id="IPR036928">
    <property type="entry name" value="AS_sf"/>
</dbReference>
<dbReference type="EMBL" id="AZHX01002042">
    <property type="protein sequence ID" value="ETW97576.1"/>
    <property type="molecule type" value="Genomic_DNA"/>
</dbReference>
<proteinExistence type="predicted"/>
<accession>W4LJP7</accession>
<comment type="caution">
    <text evidence="2">The sequence shown here is derived from an EMBL/GenBank/DDBJ whole genome shotgun (WGS) entry which is preliminary data.</text>
</comment>
<evidence type="ECO:0000313" key="2">
    <source>
        <dbReference type="EMBL" id="ETW97576.1"/>
    </source>
</evidence>
<dbReference type="Pfam" id="PF01425">
    <property type="entry name" value="Amidase"/>
    <property type="match status" value="1"/>
</dbReference>
<protein>
    <recommendedName>
        <fullName evidence="1">Amidase domain-containing protein</fullName>
    </recommendedName>
</protein>
<dbReference type="SUPFAM" id="SSF75304">
    <property type="entry name" value="Amidase signature (AS) enzymes"/>
    <property type="match status" value="1"/>
</dbReference>
<evidence type="ECO:0000313" key="3">
    <source>
        <dbReference type="Proteomes" id="UP000019140"/>
    </source>
</evidence>
<dbReference type="PANTHER" id="PTHR11895:SF176">
    <property type="entry name" value="AMIDASE AMID-RELATED"/>
    <property type="match status" value="1"/>
</dbReference>
<dbReference type="GO" id="GO:0003824">
    <property type="term" value="F:catalytic activity"/>
    <property type="evidence" value="ECO:0007669"/>
    <property type="project" value="InterPro"/>
</dbReference>
<keyword evidence="3" id="KW-1185">Reference proteome</keyword>
<dbReference type="PANTHER" id="PTHR11895">
    <property type="entry name" value="TRANSAMIDASE"/>
    <property type="match status" value="1"/>
</dbReference>
<reference evidence="2 3" key="1">
    <citation type="journal article" date="2014" name="Nature">
        <title>An environmental bacterial taxon with a large and distinct metabolic repertoire.</title>
        <authorList>
            <person name="Wilson M.C."/>
            <person name="Mori T."/>
            <person name="Ruckert C."/>
            <person name="Uria A.R."/>
            <person name="Helf M.J."/>
            <person name="Takada K."/>
            <person name="Gernert C."/>
            <person name="Steffens U.A."/>
            <person name="Heycke N."/>
            <person name="Schmitt S."/>
            <person name="Rinke C."/>
            <person name="Helfrich E.J."/>
            <person name="Brachmann A.O."/>
            <person name="Gurgui C."/>
            <person name="Wakimoto T."/>
            <person name="Kracht M."/>
            <person name="Crusemann M."/>
            <person name="Hentschel U."/>
            <person name="Abe I."/>
            <person name="Matsunaga S."/>
            <person name="Kalinowski J."/>
            <person name="Takeyama H."/>
            <person name="Piel J."/>
        </authorList>
    </citation>
    <scope>NUCLEOTIDE SEQUENCE [LARGE SCALE GENOMIC DNA]</scope>
    <source>
        <strain evidence="3">TSY2</strain>
    </source>
</reference>
<dbReference type="InterPro" id="IPR000120">
    <property type="entry name" value="Amidase"/>
</dbReference>
<dbReference type="Proteomes" id="UP000019140">
    <property type="component" value="Unassembled WGS sequence"/>
</dbReference>
<dbReference type="InterPro" id="IPR023631">
    <property type="entry name" value="Amidase_dom"/>
</dbReference>
<dbReference type="Gene3D" id="3.90.1300.10">
    <property type="entry name" value="Amidase signature (AS) domain"/>
    <property type="match status" value="1"/>
</dbReference>
<organism evidence="2 3">
    <name type="scientific">Candidatus Entotheonella gemina</name>
    <dbReference type="NCBI Taxonomy" id="1429439"/>
    <lineage>
        <taxon>Bacteria</taxon>
        <taxon>Pseudomonadati</taxon>
        <taxon>Nitrospinota/Tectimicrobiota group</taxon>
        <taxon>Candidatus Tectimicrobiota</taxon>
        <taxon>Candidatus Entotheonellia</taxon>
        <taxon>Candidatus Entotheonellales</taxon>
        <taxon>Candidatus Entotheonellaceae</taxon>
        <taxon>Candidatus Entotheonella</taxon>
    </lineage>
</organism>